<feature type="domain" description="DUF397" evidence="1">
    <location>
        <begin position="11"/>
        <end position="64"/>
    </location>
</feature>
<dbReference type="Pfam" id="PF04149">
    <property type="entry name" value="DUF397"/>
    <property type="match status" value="1"/>
</dbReference>
<dbReference type="RefSeq" id="WP_016188755.1">
    <property type="nucleotide sequence ID" value="NZ_AOSG01000046.1"/>
</dbReference>
<name>A0A9P2TA40_THEFU</name>
<accession>A0A9P2TA40</accession>
<keyword evidence="3" id="KW-1185">Reference proteome</keyword>
<dbReference type="Proteomes" id="UP000014184">
    <property type="component" value="Unassembled WGS sequence"/>
</dbReference>
<reference evidence="2 3" key="1">
    <citation type="journal article" date="2013" name="Genome Announc.">
        <title>Draft Genome Sequence of the Lignocellulose Decomposer Thermobifida fusca Strain TM51.</title>
        <authorList>
            <person name="Toth A."/>
            <person name="Barna T."/>
            <person name="Nagy I."/>
            <person name="Horvath B."/>
            <person name="Nagy I."/>
            <person name="Tancsics A."/>
            <person name="Kriszt B."/>
            <person name="Baka E."/>
            <person name="Fekete C."/>
            <person name="Kukolya J."/>
        </authorList>
    </citation>
    <scope>NUCLEOTIDE SEQUENCE [LARGE SCALE GENOMIC DNA]</scope>
    <source>
        <strain evidence="2 3">TM51</strain>
    </source>
</reference>
<proteinExistence type="predicted"/>
<protein>
    <recommendedName>
        <fullName evidence="1">DUF397 domain-containing protein</fullName>
    </recommendedName>
</protein>
<evidence type="ECO:0000313" key="2">
    <source>
        <dbReference type="EMBL" id="EOR71195.1"/>
    </source>
</evidence>
<organism evidence="2 3">
    <name type="scientific">Thermobifida fusca TM51</name>
    <dbReference type="NCBI Taxonomy" id="1169414"/>
    <lineage>
        <taxon>Bacteria</taxon>
        <taxon>Bacillati</taxon>
        <taxon>Actinomycetota</taxon>
        <taxon>Actinomycetes</taxon>
        <taxon>Streptosporangiales</taxon>
        <taxon>Nocardiopsidaceae</taxon>
        <taxon>Thermobifida</taxon>
    </lineage>
</organism>
<gene>
    <name evidence="2" type="ORF">TM51_08571</name>
</gene>
<sequence length="68" mass="7753">MNSGYTDLSKLRWHKSSYSSGNGGNCIEVAETPTTILVRDTQHRNLGYLVFPLTEWTLFLRNLKNGFC</sequence>
<evidence type="ECO:0000313" key="3">
    <source>
        <dbReference type="Proteomes" id="UP000014184"/>
    </source>
</evidence>
<evidence type="ECO:0000259" key="1">
    <source>
        <dbReference type="Pfam" id="PF04149"/>
    </source>
</evidence>
<dbReference type="InterPro" id="IPR007278">
    <property type="entry name" value="DUF397"/>
</dbReference>
<comment type="caution">
    <text evidence="2">The sequence shown here is derived from an EMBL/GenBank/DDBJ whole genome shotgun (WGS) entry which is preliminary data.</text>
</comment>
<dbReference type="EMBL" id="AOSG01000046">
    <property type="protein sequence ID" value="EOR71195.1"/>
    <property type="molecule type" value="Genomic_DNA"/>
</dbReference>
<dbReference type="AlphaFoldDB" id="A0A9P2TA40"/>